<dbReference type="NCBIfam" id="NF033543">
    <property type="entry name" value="transpos_IS256"/>
    <property type="match status" value="1"/>
</dbReference>
<evidence type="ECO:0000256" key="4">
    <source>
        <dbReference type="ARBA" id="ARBA00023125"/>
    </source>
</evidence>
<evidence type="ECO:0000256" key="1">
    <source>
        <dbReference type="ARBA" id="ARBA00002190"/>
    </source>
</evidence>
<evidence type="ECO:0000313" key="7">
    <source>
        <dbReference type="EMBL" id="WLP85479.1"/>
    </source>
</evidence>
<comment type="function">
    <text evidence="1 6">Required for the transposition of the insertion element.</text>
</comment>
<proteinExistence type="inferred from homology"/>
<comment type="similarity">
    <text evidence="2 6">Belongs to the transposase mutator family.</text>
</comment>
<dbReference type="EMBL" id="CP132191">
    <property type="protein sequence ID" value="WLP85479.1"/>
    <property type="molecule type" value="Genomic_DNA"/>
</dbReference>
<name>A0ABY9HA55_9MOLU</name>
<keyword evidence="4 6" id="KW-0238">DNA-binding</keyword>
<sequence>MNNFKQLNTTLNNLLLENFSVKDGNNFEDIMEKINEHIRSSLKNIIESLISDSLTEFLQYKKYERSNVSNYRNGYYERTINTEYGKMKFSIARDRLNQFQNVIFDKYQRTQSIIKDLVTEMFAEGINYESISKIVKNVYGAQLSKQSISNITDNLIVNIEKFKSRKLQSKYIAVFLDATYFPIKRETYSKEAIYIALGIDEEGHKEVLGFAINPTENTIIWDEILQDLKNRGVQEVGIFVTDGLQGLKDTVHNNFPNSKYQRCWVHIQRNVFAKVHNRDKFEIANDLKMIYSQIKKEEAIKEYQFFLEKWEFKYPRVTQALINIEDDLFSFFDFRLSIRRTIYTTNIIESLNSEIKSSMKNKRQFNSITSLEKFLVTIFENYNKKGMLRTHPGFKNLKFII</sequence>
<evidence type="ECO:0000256" key="6">
    <source>
        <dbReference type="RuleBase" id="RU365089"/>
    </source>
</evidence>
<keyword evidence="6" id="KW-0814">Transposable element</keyword>
<keyword evidence="3 6" id="KW-0815">Transposition</keyword>
<keyword evidence="5 6" id="KW-0233">DNA recombination</keyword>
<reference evidence="7" key="1">
    <citation type="submission" date="2023-08" db="EMBL/GenBank/DDBJ databases">
        <title>Complete genome sequence of Mycoplasma seminis 2200.</title>
        <authorList>
            <person name="Spergser J."/>
        </authorList>
    </citation>
    <scope>NUCLEOTIDE SEQUENCE [LARGE SCALE GENOMIC DNA]</scope>
    <source>
        <strain evidence="7">2200</strain>
    </source>
</reference>
<evidence type="ECO:0000313" key="8">
    <source>
        <dbReference type="Proteomes" id="UP001237011"/>
    </source>
</evidence>
<gene>
    <name evidence="7" type="ORF">Q8852_04130</name>
</gene>
<dbReference type="PANTHER" id="PTHR33217">
    <property type="entry name" value="TRANSPOSASE FOR INSERTION SEQUENCE ELEMENT IS1081"/>
    <property type="match status" value="1"/>
</dbReference>
<dbReference type="PANTHER" id="PTHR33217:SF8">
    <property type="entry name" value="MUTATOR FAMILY TRANSPOSASE"/>
    <property type="match status" value="1"/>
</dbReference>
<dbReference type="Pfam" id="PF00872">
    <property type="entry name" value="Transposase_mut"/>
    <property type="match status" value="1"/>
</dbReference>
<evidence type="ECO:0000256" key="5">
    <source>
        <dbReference type="ARBA" id="ARBA00023172"/>
    </source>
</evidence>
<protein>
    <recommendedName>
        <fullName evidence="6">Mutator family transposase</fullName>
    </recommendedName>
</protein>
<organism evidence="7 8">
    <name type="scientific">Mycoplasma seminis</name>
    <dbReference type="NCBI Taxonomy" id="512749"/>
    <lineage>
        <taxon>Bacteria</taxon>
        <taxon>Bacillati</taxon>
        <taxon>Mycoplasmatota</taxon>
        <taxon>Mollicutes</taxon>
        <taxon>Mycoplasmataceae</taxon>
        <taxon>Mycoplasma</taxon>
    </lineage>
</organism>
<dbReference type="InterPro" id="IPR001207">
    <property type="entry name" value="Transposase_mutator"/>
</dbReference>
<accession>A0ABY9HA55</accession>
<keyword evidence="8" id="KW-1185">Reference proteome</keyword>
<dbReference type="Proteomes" id="UP001237011">
    <property type="component" value="Chromosome"/>
</dbReference>
<evidence type="ECO:0000256" key="3">
    <source>
        <dbReference type="ARBA" id="ARBA00022578"/>
    </source>
</evidence>
<evidence type="ECO:0000256" key="2">
    <source>
        <dbReference type="ARBA" id="ARBA00010961"/>
    </source>
</evidence>